<dbReference type="Gene3D" id="3.30.70.270">
    <property type="match status" value="1"/>
</dbReference>
<dbReference type="Pfam" id="PF00078">
    <property type="entry name" value="RVT_1"/>
    <property type="match status" value="1"/>
</dbReference>
<reference evidence="3 4" key="1">
    <citation type="journal article" date="2008" name="J. Bacteriol.">
        <title>Insights into plant cell wall degradation from the genome sequence of the soil bacterium Cellvibrio japonicus.</title>
        <authorList>
            <person name="Deboy R.T."/>
            <person name="Mongodin E.F."/>
            <person name="Fouts D.E."/>
            <person name="Tailford L.E."/>
            <person name="Khouri H."/>
            <person name="Emerson J.B."/>
            <person name="Mohamoud Y."/>
            <person name="Watkins K."/>
            <person name="Henrissat B."/>
            <person name="Gilbert H.J."/>
            <person name="Nelson K.E."/>
        </authorList>
    </citation>
    <scope>NUCLEOTIDE SEQUENCE [LARGE SCALE GENOMIC DNA]</scope>
    <source>
        <strain evidence="3 4">Ueda107</strain>
    </source>
</reference>
<comment type="similarity">
    <text evidence="1">Belongs to the bacterial reverse transcriptase family.</text>
</comment>
<evidence type="ECO:0000256" key="1">
    <source>
        <dbReference type="ARBA" id="ARBA00034120"/>
    </source>
</evidence>
<protein>
    <submittedName>
        <fullName evidence="3">Putative maturase</fullName>
    </submittedName>
</protein>
<evidence type="ECO:0000313" key="3">
    <source>
        <dbReference type="EMBL" id="ACE84129.1"/>
    </source>
</evidence>
<dbReference type="InterPro" id="IPR030931">
    <property type="entry name" value="Group_II_RT_mat"/>
</dbReference>
<dbReference type="SUPFAM" id="SSF56672">
    <property type="entry name" value="DNA/RNA polymerases"/>
    <property type="match status" value="1"/>
</dbReference>
<dbReference type="AlphaFoldDB" id="B3PDY2"/>
<dbReference type="HOGENOM" id="CLU_013584_2_0_6"/>
<dbReference type="eggNOG" id="COG3344">
    <property type="taxonomic scope" value="Bacteria"/>
</dbReference>
<dbReference type="OrthoDB" id="9793236at2"/>
<dbReference type="STRING" id="498211.CJA_3185"/>
<dbReference type="NCBIfam" id="TIGR04416">
    <property type="entry name" value="group_II_RT_mat"/>
    <property type="match status" value="1"/>
</dbReference>
<dbReference type="CDD" id="cd01651">
    <property type="entry name" value="RT_G2_intron"/>
    <property type="match status" value="1"/>
</dbReference>
<dbReference type="PROSITE" id="PS50878">
    <property type="entry name" value="RT_POL"/>
    <property type="match status" value="1"/>
</dbReference>
<dbReference type="PANTHER" id="PTHR34047:SF3">
    <property type="entry name" value="BLR2052 PROTEIN"/>
    <property type="match status" value="1"/>
</dbReference>
<dbReference type="InterPro" id="IPR000477">
    <property type="entry name" value="RT_dom"/>
</dbReference>
<accession>B3PDY2</accession>
<evidence type="ECO:0000259" key="2">
    <source>
        <dbReference type="PROSITE" id="PS50878"/>
    </source>
</evidence>
<sequence length="402" mass="46780">MHSYSISKQLVYAAWLKVKANAGVAGADNVCIDMFEHNLENELYKLWNRMSSGSYMAPPVKRVEMAKADGKLRPLGIPTVADRVAQMVVKMTLEPEWDSKFHASSFGYRPRRSAHHAVQAAKINCWKYSWVIDLDIKGFFDNLNHDQLQKFVAQATDDPWCKLYIKRWITAGVQMPGGELHKTAKGTPQGGVISPLLANLYLHKVFDSWMQKYFPQNPFERYADDIVCHCRTEHEAEQLLSAISRRMQRFDLTLHPEKTKIVYCGRRKIERTKAQSFDFLGFTFRRRTVKRKDGKLVPGFVPAISNKAKKAIVKTMREWNVRRLSRLSIVTLSKKLNPQIRGWFTYYGAFYPSALQGIREAIECRLTKWVKGKYPQKRSRRLNAYSWLTQIKQWRPTLFAHW</sequence>
<dbReference type="PANTHER" id="PTHR34047">
    <property type="entry name" value="NUCLEAR INTRON MATURASE 1, MITOCHONDRIAL-RELATED"/>
    <property type="match status" value="1"/>
</dbReference>
<proteinExistence type="inferred from homology"/>
<gene>
    <name evidence="3" type="ordered locus">CJA_3185</name>
</gene>
<dbReference type="InterPro" id="IPR051083">
    <property type="entry name" value="GrpII_Intron_Splice-Mob/Def"/>
</dbReference>
<dbReference type="KEGG" id="cja:CJA_3185"/>
<dbReference type="InterPro" id="IPR013597">
    <property type="entry name" value="Mat_intron_G2"/>
</dbReference>
<keyword evidence="4" id="KW-1185">Reference proteome</keyword>
<dbReference type="Pfam" id="PF08388">
    <property type="entry name" value="GIIM"/>
    <property type="match status" value="1"/>
</dbReference>
<organism evidence="3 4">
    <name type="scientific">Cellvibrio japonicus (strain Ueda107)</name>
    <name type="common">Pseudomonas fluorescens subsp. cellulosa</name>
    <dbReference type="NCBI Taxonomy" id="498211"/>
    <lineage>
        <taxon>Bacteria</taxon>
        <taxon>Pseudomonadati</taxon>
        <taxon>Pseudomonadota</taxon>
        <taxon>Gammaproteobacteria</taxon>
        <taxon>Cellvibrionales</taxon>
        <taxon>Cellvibrionaceae</taxon>
        <taxon>Cellvibrio</taxon>
    </lineage>
</organism>
<dbReference type="EMBL" id="CP000934">
    <property type="protein sequence ID" value="ACE84129.1"/>
    <property type="molecule type" value="Genomic_DNA"/>
</dbReference>
<dbReference type="InterPro" id="IPR043128">
    <property type="entry name" value="Rev_trsase/Diguanyl_cyclase"/>
</dbReference>
<dbReference type="Proteomes" id="UP000001036">
    <property type="component" value="Chromosome"/>
</dbReference>
<name>B3PDY2_CELJU</name>
<evidence type="ECO:0000313" key="4">
    <source>
        <dbReference type="Proteomes" id="UP000001036"/>
    </source>
</evidence>
<feature type="domain" description="Reverse transcriptase" evidence="2">
    <location>
        <begin position="46"/>
        <end position="284"/>
    </location>
</feature>
<dbReference type="InterPro" id="IPR043502">
    <property type="entry name" value="DNA/RNA_pol_sf"/>
</dbReference>